<dbReference type="STRING" id="1296120.A0A1B9GL24"/>
<feature type="compositionally biased region" description="Polar residues" evidence="2">
    <location>
        <begin position="2741"/>
        <end position="2750"/>
    </location>
</feature>
<feature type="compositionally biased region" description="Polar residues" evidence="2">
    <location>
        <begin position="81"/>
        <end position="92"/>
    </location>
</feature>
<dbReference type="SUPFAM" id="SSF50729">
    <property type="entry name" value="PH domain-like"/>
    <property type="match status" value="1"/>
</dbReference>
<feature type="compositionally biased region" description="Pro residues" evidence="2">
    <location>
        <begin position="1719"/>
        <end position="1737"/>
    </location>
</feature>
<feature type="compositionally biased region" description="Basic and acidic residues" evidence="2">
    <location>
        <begin position="3405"/>
        <end position="3414"/>
    </location>
</feature>
<feature type="compositionally biased region" description="Low complexity" evidence="2">
    <location>
        <begin position="822"/>
        <end position="839"/>
    </location>
</feature>
<evidence type="ECO:0000256" key="1">
    <source>
        <dbReference type="SAM" id="Coils"/>
    </source>
</evidence>
<feature type="compositionally biased region" description="Basic and acidic residues" evidence="2">
    <location>
        <begin position="515"/>
        <end position="532"/>
    </location>
</feature>
<evidence type="ECO:0000313" key="4">
    <source>
        <dbReference type="Proteomes" id="UP000092666"/>
    </source>
</evidence>
<feature type="compositionally biased region" description="Low complexity" evidence="2">
    <location>
        <begin position="3115"/>
        <end position="3124"/>
    </location>
</feature>
<feature type="compositionally biased region" description="Polar residues" evidence="2">
    <location>
        <begin position="893"/>
        <end position="909"/>
    </location>
</feature>
<feature type="compositionally biased region" description="Basic and acidic residues" evidence="2">
    <location>
        <begin position="3184"/>
        <end position="3196"/>
    </location>
</feature>
<feature type="compositionally biased region" description="Polar residues" evidence="2">
    <location>
        <begin position="155"/>
        <end position="170"/>
    </location>
</feature>
<feature type="compositionally biased region" description="Low complexity" evidence="2">
    <location>
        <begin position="1506"/>
        <end position="1520"/>
    </location>
</feature>
<feature type="compositionally biased region" description="Low complexity" evidence="2">
    <location>
        <begin position="1350"/>
        <end position="1374"/>
    </location>
</feature>
<feature type="compositionally biased region" description="Low complexity" evidence="2">
    <location>
        <begin position="2461"/>
        <end position="2478"/>
    </location>
</feature>
<feature type="compositionally biased region" description="Low complexity" evidence="2">
    <location>
        <begin position="2518"/>
        <end position="2540"/>
    </location>
</feature>
<feature type="compositionally biased region" description="Low complexity" evidence="2">
    <location>
        <begin position="1055"/>
        <end position="1067"/>
    </location>
</feature>
<feature type="compositionally biased region" description="Low complexity" evidence="2">
    <location>
        <begin position="2991"/>
        <end position="3001"/>
    </location>
</feature>
<feature type="region of interest" description="Disordered" evidence="2">
    <location>
        <begin position="1309"/>
        <end position="1328"/>
    </location>
</feature>
<feature type="region of interest" description="Disordered" evidence="2">
    <location>
        <begin position="2516"/>
        <end position="2959"/>
    </location>
</feature>
<feature type="compositionally biased region" description="Polar residues" evidence="2">
    <location>
        <begin position="256"/>
        <end position="278"/>
    </location>
</feature>
<feature type="region of interest" description="Disordered" evidence="2">
    <location>
        <begin position="1985"/>
        <end position="2032"/>
    </location>
</feature>
<feature type="compositionally biased region" description="Polar residues" evidence="2">
    <location>
        <begin position="871"/>
        <end position="886"/>
    </location>
</feature>
<evidence type="ECO:0008006" key="5">
    <source>
        <dbReference type="Google" id="ProtNLM"/>
    </source>
</evidence>
<reference evidence="3 4" key="1">
    <citation type="submission" date="2013-07" db="EMBL/GenBank/DDBJ databases">
        <title>The Genome Sequence of Cryptococcus heveanensis BCC8398.</title>
        <authorList>
            <consortium name="The Broad Institute Genome Sequencing Platform"/>
            <person name="Cuomo C."/>
            <person name="Litvintseva A."/>
            <person name="Chen Y."/>
            <person name="Heitman J."/>
            <person name="Sun S."/>
            <person name="Springer D."/>
            <person name="Dromer F."/>
            <person name="Young S.K."/>
            <person name="Zeng Q."/>
            <person name="Gargeya S."/>
            <person name="Fitzgerald M."/>
            <person name="Abouelleil A."/>
            <person name="Alvarado L."/>
            <person name="Berlin A.M."/>
            <person name="Chapman S.B."/>
            <person name="Dewar J."/>
            <person name="Goldberg J."/>
            <person name="Griggs A."/>
            <person name="Gujja S."/>
            <person name="Hansen M."/>
            <person name="Howarth C."/>
            <person name="Imamovic A."/>
            <person name="Larimer J."/>
            <person name="McCowan C."/>
            <person name="Murphy C."/>
            <person name="Pearson M."/>
            <person name="Priest M."/>
            <person name="Roberts A."/>
            <person name="Saif S."/>
            <person name="Shea T."/>
            <person name="Sykes S."/>
            <person name="Wortman J."/>
            <person name="Nusbaum C."/>
            <person name="Birren B."/>
        </authorList>
    </citation>
    <scope>NUCLEOTIDE SEQUENCE [LARGE SCALE GENOMIC DNA]</scope>
    <source>
        <strain evidence="3 4">BCC8398</strain>
    </source>
</reference>
<feature type="region of interest" description="Disordered" evidence="2">
    <location>
        <begin position="871"/>
        <end position="995"/>
    </location>
</feature>
<feature type="region of interest" description="Disordered" evidence="2">
    <location>
        <begin position="3395"/>
        <end position="3478"/>
    </location>
</feature>
<proteinExistence type="predicted"/>
<dbReference type="Proteomes" id="UP000092666">
    <property type="component" value="Unassembled WGS sequence"/>
</dbReference>
<feature type="region of interest" description="Disordered" evidence="2">
    <location>
        <begin position="1"/>
        <end position="175"/>
    </location>
</feature>
<evidence type="ECO:0000256" key="2">
    <source>
        <dbReference type="SAM" id="MobiDB-lite"/>
    </source>
</evidence>
<feature type="region of interest" description="Disordered" evidence="2">
    <location>
        <begin position="198"/>
        <end position="556"/>
    </location>
</feature>
<organism evidence="3 4">
    <name type="scientific">Kwoniella heveanensis BCC8398</name>
    <dbReference type="NCBI Taxonomy" id="1296120"/>
    <lineage>
        <taxon>Eukaryota</taxon>
        <taxon>Fungi</taxon>
        <taxon>Dikarya</taxon>
        <taxon>Basidiomycota</taxon>
        <taxon>Agaricomycotina</taxon>
        <taxon>Tremellomycetes</taxon>
        <taxon>Tremellales</taxon>
        <taxon>Cryptococcaceae</taxon>
        <taxon>Kwoniella</taxon>
    </lineage>
</organism>
<feature type="coiled-coil region" evidence="1">
    <location>
        <begin position="2238"/>
        <end position="2267"/>
    </location>
</feature>
<feature type="compositionally biased region" description="Low complexity" evidence="2">
    <location>
        <begin position="2676"/>
        <end position="2703"/>
    </location>
</feature>
<feature type="region of interest" description="Disordered" evidence="2">
    <location>
        <begin position="1609"/>
        <end position="1868"/>
    </location>
</feature>
<accession>A0A1B9GL24</accession>
<feature type="region of interest" description="Disordered" evidence="2">
    <location>
        <begin position="2445"/>
        <end position="2488"/>
    </location>
</feature>
<feature type="compositionally biased region" description="Polar residues" evidence="2">
    <location>
        <begin position="950"/>
        <end position="970"/>
    </location>
</feature>
<keyword evidence="1" id="KW-0175">Coiled coil</keyword>
<feature type="region of interest" description="Disordered" evidence="2">
    <location>
        <begin position="1337"/>
        <end position="1435"/>
    </location>
</feature>
<feature type="compositionally biased region" description="Polar residues" evidence="2">
    <location>
        <begin position="203"/>
        <end position="216"/>
    </location>
</feature>
<reference evidence="4" key="2">
    <citation type="submission" date="2013-12" db="EMBL/GenBank/DDBJ databases">
        <title>Evolution of pathogenesis and genome organization in the Tremellales.</title>
        <authorList>
            <person name="Cuomo C."/>
            <person name="Litvintseva A."/>
            <person name="Heitman J."/>
            <person name="Chen Y."/>
            <person name="Sun S."/>
            <person name="Springer D."/>
            <person name="Dromer F."/>
            <person name="Young S."/>
            <person name="Zeng Q."/>
            <person name="Chapman S."/>
            <person name="Gujja S."/>
            <person name="Saif S."/>
            <person name="Birren B."/>
        </authorList>
    </citation>
    <scope>NUCLEOTIDE SEQUENCE [LARGE SCALE GENOMIC DNA]</scope>
    <source>
        <strain evidence="4">BCC8398</strain>
    </source>
</reference>
<feature type="region of interest" description="Disordered" evidence="2">
    <location>
        <begin position="765"/>
        <end position="796"/>
    </location>
</feature>
<keyword evidence="4" id="KW-1185">Reference proteome</keyword>
<feature type="compositionally biased region" description="Acidic residues" evidence="2">
    <location>
        <begin position="1738"/>
        <end position="1776"/>
    </location>
</feature>
<feature type="compositionally biased region" description="Pro residues" evidence="2">
    <location>
        <begin position="3465"/>
        <end position="3478"/>
    </location>
</feature>
<feature type="compositionally biased region" description="Pro residues" evidence="2">
    <location>
        <begin position="1780"/>
        <end position="1801"/>
    </location>
</feature>
<feature type="region of interest" description="Disordered" evidence="2">
    <location>
        <begin position="1158"/>
        <end position="1266"/>
    </location>
</feature>
<protein>
    <recommendedName>
        <fullName evidence="5">PH domain-containing protein</fullName>
    </recommendedName>
</protein>
<feature type="compositionally biased region" description="Basic and acidic residues" evidence="2">
    <location>
        <begin position="338"/>
        <end position="347"/>
    </location>
</feature>
<feature type="compositionally biased region" description="Basic and acidic residues" evidence="2">
    <location>
        <begin position="3235"/>
        <end position="3260"/>
    </location>
</feature>
<feature type="compositionally biased region" description="Polar residues" evidence="2">
    <location>
        <begin position="1079"/>
        <end position="1104"/>
    </location>
</feature>
<feature type="compositionally biased region" description="Polar residues" evidence="2">
    <location>
        <begin position="1618"/>
        <end position="1629"/>
    </location>
</feature>
<feature type="compositionally biased region" description="Pro residues" evidence="2">
    <location>
        <begin position="2660"/>
        <end position="2675"/>
    </location>
</feature>
<feature type="compositionally biased region" description="Low complexity" evidence="2">
    <location>
        <begin position="1410"/>
        <end position="1432"/>
    </location>
</feature>
<feature type="compositionally biased region" description="Low complexity" evidence="2">
    <location>
        <begin position="115"/>
        <end position="125"/>
    </location>
</feature>
<feature type="compositionally biased region" description="Low complexity" evidence="2">
    <location>
        <begin position="2005"/>
        <end position="2032"/>
    </location>
</feature>
<feature type="compositionally biased region" description="Low complexity" evidence="2">
    <location>
        <begin position="1854"/>
        <end position="1863"/>
    </location>
</feature>
<feature type="region of interest" description="Disordered" evidence="2">
    <location>
        <begin position="3232"/>
        <end position="3260"/>
    </location>
</feature>
<feature type="compositionally biased region" description="Pro residues" evidence="2">
    <location>
        <begin position="2182"/>
        <end position="2196"/>
    </location>
</feature>
<feature type="compositionally biased region" description="Polar residues" evidence="2">
    <location>
        <begin position="319"/>
        <end position="337"/>
    </location>
</feature>
<feature type="compositionally biased region" description="Polar residues" evidence="2">
    <location>
        <begin position="2640"/>
        <end position="2656"/>
    </location>
</feature>
<feature type="compositionally biased region" description="Low complexity" evidence="2">
    <location>
        <begin position="375"/>
        <end position="388"/>
    </location>
</feature>
<feature type="region of interest" description="Disordered" evidence="2">
    <location>
        <begin position="682"/>
        <end position="728"/>
    </location>
</feature>
<dbReference type="EMBL" id="KV700131">
    <property type="protein sequence ID" value="OCF31784.1"/>
    <property type="molecule type" value="Genomic_DNA"/>
</dbReference>
<dbReference type="OrthoDB" id="2507336at2759"/>
<gene>
    <name evidence="3" type="ORF">I316_06591</name>
</gene>
<feature type="region of interest" description="Disordered" evidence="2">
    <location>
        <begin position="2983"/>
        <end position="3053"/>
    </location>
</feature>
<name>A0A1B9GL24_9TREE</name>
<feature type="compositionally biased region" description="Pro residues" evidence="2">
    <location>
        <begin position="1827"/>
        <end position="1836"/>
    </location>
</feature>
<feature type="region of interest" description="Disordered" evidence="2">
    <location>
        <begin position="1480"/>
        <end position="1526"/>
    </location>
</feature>
<feature type="region of interest" description="Disordered" evidence="2">
    <location>
        <begin position="1032"/>
        <end position="1144"/>
    </location>
</feature>
<feature type="compositionally biased region" description="Low complexity" evidence="2">
    <location>
        <begin position="1165"/>
        <end position="1178"/>
    </location>
</feature>
<feature type="compositionally biased region" description="Low complexity" evidence="2">
    <location>
        <begin position="2941"/>
        <end position="2954"/>
    </location>
</feature>
<feature type="compositionally biased region" description="Pro residues" evidence="2">
    <location>
        <begin position="1375"/>
        <end position="1388"/>
    </location>
</feature>
<feature type="compositionally biased region" description="Polar residues" evidence="2">
    <location>
        <begin position="919"/>
        <end position="932"/>
    </location>
</feature>
<feature type="compositionally biased region" description="Pro residues" evidence="2">
    <location>
        <begin position="3446"/>
        <end position="3456"/>
    </location>
</feature>
<evidence type="ECO:0000313" key="3">
    <source>
        <dbReference type="EMBL" id="OCF31784.1"/>
    </source>
</evidence>
<feature type="compositionally biased region" description="Basic and acidic residues" evidence="2">
    <location>
        <begin position="480"/>
        <end position="499"/>
    </location>
</feature>
<feature type="region of interest" description="Disordered" evidence="2">
    <location>
        <begin position="817"/>
        <end position="839"/>
    </location>
</feature>
<feature type="region of interest" description="Disordered" evidence="2">
    <location>
        <begin position="3086"/>
        <end position="3196"/>
    </location>
</feature>
<sequence length="3478" mass="363309">MPSSPPLSPSPRRWRGTSDQPHPAFAALLSSFETTSTSGHSDRSAPDWATARGQTDDEQLSNNARERGGDEDDEAEVEFLTATQSPDQSKTMIGSEAGNRTPEIMTTSPSPQRPVLPSSSVFSSPLLPPDRGQLFGEVTSSTIGRSGLGPRGILSNDTVRPQPVDSSFSINPIPPQATGQSIATIDAAYDGVLSQLDALANPSHPSTNASSTNTDEGFSRYIPPPAFQPLPIRQPLVGLDTSSSPAGGIGDFMMSRLSTVTERTEKSSTANSPTSSHGQGHERSPTFPGAYKAGPSTSSSNIASKYPLPASPVKGPRSAFSTIGPSSPAGTPQSTPKKTSDLIKMFESRGSGSGSAPPPQPQFTPSSPTKKDSVTATSTPARSSASSRIPPPKFDVPSSSDKTGKPPPPSSFRGVTAPTPPPKSASPLSQVRGMIASWRARSGSPTPEGAALASKAGEGPGLSRGGDKGWNVSIRRRRKNERELAEQAHESQDRPRDQGDTDGIMGERAPSLPVESDREADEHLERGGDEALSRSASIRSEKKTASEPKQLTGDPIRTGGVYYLNVHDEDLKPNYQWVRADGRLYPEGLELTWVSDKGRATVTLDLEFCDEVASTYSPNNPMAGDDIGALAAKRQGELADTLYPFKLVYDDGVERLACDSARDRVRWVNAIWTVLEQTRAAPSASLRANRSSSDHGSEAGGSASTHFTPAEGHQPLPSPNLSGSHPLYTTDDAVIETSGGLHAPIIQRGSRRLAAGGLERTRSLRRVASEADLTENTSAPPLPEKHVPSPSTPAAIQDIPLTTQTAERPLSRDFTFAHGIKPPTLRSEPSPSPSEGLSSFYTQATNYQSLAELSQQLGEPSSLYATAIPAVSSQSPTSPSRYTNARSEVAPTPATTAQPLSAISDSSHTAVAGPVTETPVGSAQPFSSTLSAHTPLAPETPAGTARPFTATASVHTPSGPSPAGTAQSAPFTPESGVPHLAITGASPSGLTEGYGTAHSTITTGLTAPTHAFATATTGMTAQPYGTASTSAYTGPSGLLGSPFHTPPPPADRASSRMSRSSVSTYHSAPPPVPSRDSHYSTASPGKSSTKAPSTVSTPTSSNAARYQRHDAPVPSQPSTVRDPSFYPTATDDDPSYYTGRDPTTIYGTADDALLEASEYHDRPPTTRWATATTDRPWTGSMGTAPTSPSRSPRSSEWDTAPPPPISRTASSDAPSSDRLTDGLGTRRGSRAWTQVSHPDSDDELLADLERRSSNGSSVSRRTKSKYTAALTPSRTMFTAQTGGERSGRTPLGTARENTLYTNARETAYTSAPSWSTQSTHFATVPPTQSFYTARTSQTAPIRGEQPPMMPSAAPSEREASSTVVSSASTGTRIPRVPPPAIPVHPPRVPTSVEPTPVMPVGILPPPSPSFPSSIPGSSSVSSSTSESTVTVPRDVATGSDVNRLLNFLQGQEQAKQGQNTRLGNQLDRIERKVGQIAENQAAMAERDRPPPPPSKDEDESPPPSPTLSTSSASSTETARPVTPPPAIIPEVINQQFDDLRNLLGTLIGRQEDLLGRQDELAQEMARRRNFDVELPDRGPGMARLENLLKRVLQRVGDSEFADDLLQSQYDRKPIHPASHTSTPRSQFTKEGSMYEGGDSVYSGEFDVRGKRAPPNSIASSYDRRRRGPLSELPQSEIPSPEFDEDFALAGLPPDTPPDEYISHQRNIPPHLARRIPRQTPGPAPQPQIIPQPMPIPEESPEEVQYYDEEPEYEPEPEPEAELELEPEYEPEPEPVTEYEPTPPPVPREVTPQPTPVQPPIPYRTEESYPDEEGPYQDDAANRGPYRQGPPPQPVDLPTPVKSPRNMPPYQPQQPGMRPGFAPAPGMPAPMPPGPGMTDMPRPSLPRIAGVRDPISTTYFRRGFPPGPTGPMGPMGMGMFPGPMGIPGPGMGPFMPGLRPGMAGFGGPIGPNVNPSLRRTGLFPPGVTSTTGDYGLPAAARYGNAGLPPSGPTAPGMPLRPPSGHTTTADTGLGNTTTESTVSTPATSTPSTMTEQIVTPIAPTTVLQEPIHMPNTADLPPIPLSASAVPTVSHETLGDWRSILISYDVTQDDSFRRALGNTEALAAAQGEQQNEMSRYLHGMSDQIADGTLATQNQLAEILGDIASLRQQLKPKHIHARVLPDGTVMLDNGDILDGIRGAPAPVPPGGPPPPPPPTASHVEGKILPDGTVMAGGKIVDGIKGAPSVAAPPTPMTILDEAVEEEQVKNAEQDQKLAELQSKIEELMQRTMPQHPPERIFEEEEIISARADTSSPAPAITPGFPPTAQGTPAPTPGMPPTVMGTPAPTMGVAPTAVGAHTDIRREKQIIKEREVIREGPVNRHKEVTIEDELTRDMVTEVPPGTLPPDTVAGTLVPPSVAPPPTVMGTPGPGSGGLADAPVTVVPTGSGTSAPPPPSTVPLPIAVPTADPTAAGTVPPPATTAPPAATSSRVNPRTGKPLTLPPPLSTHSMSPIQTEYNYTAQPTNHLIREEHEEIVQRPDGGPPVHTHTTTRTYTQLPPGTVHAGSAPPATEMGNIAPATGSFGPPASVHPSAAGPAPKTVAPTSVVPSASGAPAMPTVAPGAHTSDHQSVVQQPLANVPTVKSSHEAEVVAPGPIPIDSKNASTSHTVQPPRTVSDPSGLAPPGPAAPTIVPTPAPVTAAPGSGAGPAPAAVSNVPSAKPPAAEWETNHPKSPKPSKAPSVAANVPTDGGKGAAGPPPASTVANTPSSKGKNGVHWDSMIPDKEVTGPPPKSPKSNAGGLPPATEIHNVPLITDPNGAIVIPPEAQPASKPAPIPGSTDTKIKETKSSPGSGILKKAKSNESLKTTTPPPTADTAHVSRPPTMEELLAEGRDVFVQPPGETIHVPSAGPPAKSGSNKLKKPVPTFIEGDTSDPKNVIGNLPTGSTAGPPSRAGTPAPPSRAGTPGPGAVPAGPVSSKGAAPVNIPVLTEVILPDGRTAYIPSRPVSQANVPASGAAADPAADAPPPPGARPPSTLKKGKPSTAGGAEVVDETTVKDKEKTTTGLPAESEVGRGHCSVCCPHGPRTHGGVPIEPCEHQDGILGPMAKAPSGPAGLRSNKSAKGFGKPPSAHSLGLPAAGEPAGPGDEVNIDQVEGDAVMGDKAKSGPPNKLTKGKKTGSLSPEEEAMEDARKLAVKQKAAAEQAAAEKAEKDARAAERAAKAKLAEVRHKENAEALAAVLKALDALAAESKAAKAMSDEQSKSREKRRTDKTARDKKITEALDKLVADREDAKKKQAADDKKPGTQAILDALKIAGDGQAAFLRKLATEIMDQNSNQHQLTQQAAKGAAREQIGFNLAGYLDDFSKALSGEVRVLLKEVGDLRESRRALYMELAELLLMKGRQSAGDLMAILPYPAAPPKNPANQPKKEEKKDNAPKPPNAPKAPAGIPAWASWQPMGIPPVMGRPLPQPGGPPPMPMNLSGGAVPAPPPPHGRPLPQV</sequence>
<feature type="region of interest" description="Disordered" evidence="2">
    <location>
        <begin position="2179"/>
        <end position="2198"/>
    </location>
</feature>